<keyword evidence="5" id="KW-0238">DNA-binding</keyword>
<accession>A0ABW7TN49</accession>
<dbReference type="InterPro" id="IPR010095">
    <property type="entry name" value="Cas12f1-like_TNB"/>
</dbReference>
<evidence type="ECO:0000313" key="11">
    <source>
        <dbReference type="EMBL" id="MFI1462452.1"/>
    </source>
</evidence>
<evidence type="ECO:0000256" key="7">
    <source>
        <dbReference type="SAM" id="MobiDB-lite"/>
    </source>
</evidence>
<dbReference type="Proteomes" id="UP001611263">
    <property type="component" value="Unassembled WGS sequence"/>
</dbReference>
<dbReference type="NCBIfam" id="TIGR01766">
    <property type="entry name" value="IS200/IS605 family accessory protein TnpB-like domain"/>
    <property type="match status" value="1"/>
</dbReference>
<evidence type="ECO:0000259" key="9">
    <source>
        <dbReference type="Pfam" id="PF07282"/>
    </source>
</evidence>
<evidence type="ECO:0000259" key="10">
    <source>
        <dbReference type="Pfam" id="PF12323"/>
    </source>
</evidence>
<keyword evidence="11" id="KW-0378">Hydrolase</keyword>
<dbReference type="RefSeq" id="WP_051158278.1">
    <property type="nucleotide sequence ID" value="NZ_JBIRUQ010000003.1"/>
</dbReference>
<feature type="domain" description="Probable transposase IS891/IS1136/IS1341" evidence="8">
    <location>
        <begin position="237"/>
        <end position="343"/>
    </location>
</feature>
<evidence type="ECO:0000256" key="6">
    <source>
        <dbReference type="ARBA" id="ARBA00023172"/>
    </source>
</evidence>
<keyword evidence="11" id="KW-0540">Nuclease</keyword>
<dbReference type="InterPro" id="IPR021027">
    <property type="entry name" value="Transposase_put_HTH"/>
</dbReference>
<dbReference type="InterPro" id="IPR001959">
    <property type="entry name" value="Transposase"/>
</dbReference>
<name>A0ABW7TN49_9NOCA</name>
<evidence type="ECO:0000256" key="5">
    <source>
        <dbReference type="ARBA" id="ARBA00023125"/>
    </source>
</evidence>
<feature type="domain" description="Transposase putative helix-turn-helix" evidence="10">
    <location>
        <begin position="1"/>
        <end position="40"/>
    </location>
</feature>
<dbReference type="Pfam" id="PF01385">
    <property type="entry name" value="OrfB_IS605"/>
    <property type="match status" value="1"/>
</dbReference>
<evidence type="ECO:0000313" key="12">
    <source>
        <dbReference type="Proteomes" id="UP001611263"/>
    </source>
</evidence>
<evidence type="ECO:0000256" key="4">
    <source>
        <dbReference type="ARBA" id="ARBA00022833"/>
    </source>
</evidence>
<comment type="similarity">
    <text evidence="1">In the C-terminal section; belongs to the transposase 35 family.</text>
</comment>
<protein>
    <submittedName>
        <fullName evidence="11">RNA-guided endonuclease InsQ/TnpB family protein</fullName>
    </submittedName>
</protein>
<keyword evidence="4" id="KW-0862">Zinc</keyword>
<proteinExistence type="inferred from homology"/>
<gene>
    <name evidence="11" type="ORF">ACH4WX_17180</name>
</gene>
<organism evidence="11 12">
    <name type="scientific">Nocardia carnea</name>
    <dbReference type="NCBI Taxonomy" id="37328"/>
    <lineage>
        <taxon>Bacteria</taxon>
        <taxon>Bacillati</taxon>
        <taxon>Actinomycetota</taxon>
        <taxon>Actinomycetes</taxon>
        <taxon>Mycobacteriales</taxon>
        <taxon>Nocardiaceae</taxon>
        <taxon>Nocardia</taxon>
    </lineage>
</organism>
<dbReference type="EMBL" id="JBIRUQ010000003">
    <property type="protein sequence ID" value="MFI1462452.1"/>
    <property type="molecule type" value="Genomic_DNA"/>
</dbReference>
<keyword evidence="6" id="KW-0233">DNA recombination</keyword>
<keyword evidence="12" id="KW-1185">Reference proteome</keyword>
<feature type="compositionally biased region" description="Basic and acidic residues" evidence="7">
    <location>
        <begin position="448"/>
        <end position="457"/>
    </location>
</feature>
<reference evidence="11 12" key="1">
    <citation type="submission" date="2024-10" db="EMBL/GenBank/DDBJ databases">
        <title>The Natural Products Discovery Center: Release of the First 8490 Sequenced Strains for Exploring Actinobacteria Biosynthetic Diversity.</title>
        <authorList>
            <person name="Kalkreuter E."/>
            <person name="Kautsar S.A."/>
            <person name="Yang D."/>
            <person name="Bader C.D."/>
            <person name="Teijaro C.N."/>
            <person name="Fluegel L."/>
            <person name="Davis C.M."/>
            <person name="Simpson J.R."/>
            <person name="Lauterbach L."/>
            <person name="Steele A.D."/>
            <person name="Gui C."/>
            <person name="Meng S."/>
            <person name="Li G."/>
            <person name="Viehrig K."/>
            <person name="Ye F."/>
            <person name="Su P."/>
            <person name="Kiefer A.F."/>
            <person name="Nichols A."/>
            <person name="Cepeda A.J."/>
            <person name="Yan W."/>
            <person name="Fan B."/>
            <person name="Jiang Y."/>
            <person name="Adhikari A."/>
            <person name="Zheng C.-J."/>
            <person name="Schuster L."/>
            <person name="Cowan T.M."/>
            <person name="Smanski M.J."/>
            <person name="Chevrette M.G."/>
            <person name="De Carvalho L.P.S."/>
            <person name="Shen B."/>
        </authorList>
    </citation>
    <scope>NUCLEOTIDE SEQUENCE [LARGE SCALE GENOMIC DNA]</scope>
    <source>
        <strain evidence="11 12">NPDC020568</strain>
    </source>
</reference>
<evidence type="ECO:0000256" key="2">
    <source>
        <dbReference type="ARBA" id="ARBA00022578"/>
    </source>
</evidence>
<feature type="region of interest" description="Disordered" evidence="7">
    <location>
        <begin position="433"/>
        <end position="465"/>
    </location>
</feature>
<keyword evidence="2" id="KW-0815">Transposition</keyword>
<dbReference type="NCBIfam" id="NF040570">
    <property type="entry name" value="guided_TnpB"/>
    <property type="match status" value="1"/>
</dbReference>
<dbReference type="GO" id="GO:0004519">
    <property type="term" value="F:endonuclease activity"/>
    <property type="evidence" value="ECO:0007669"/>
    <property type="project" value="UniProtKB-KW"/>
</dbReference>
<keyword evidence="3" id="KW-0479">Metal-binding</keyword>
<dbReference type="Pfam" id="PF12323">
    <property type="entry name" value="HTH_OrfB_IS605"/>
    <property type="match status" value="1"/>
</dbReference>
<dbReference type="GeneID" id="93508520"/>
<evidence type="ECO:0000256" key="1">
    <source>
        <dbReference type="ARBA" id="ARBA00008761"/>
    </source>
</evidence>
<evidence type="ECO:0000259" key="8">
    <source>
        <dbReference type="Pfam" id="PF01385"/>
    </source>
</evidence>
<evidence type="ECO:0000256" key="3">
    <source>
        <dbReference type="ARBA" id="ARBA00022723"/>
    </source>
</evidence>
<comment type="caution">
    <text evidence="11">The sequence shown here is derived from an EMBL/GenBank/DDBJ whole genome shotgun (WGS) entry which is preliminary data.</text>
</comment>
<keyword evidence="11" id="KW-0255">Endonuclease</keyword>
<dbReference type="Pfam" id="PF07282">
    <property type="entry name" value="Cas12f1-like_TNB"/>
    <property type="match status" value="1"/>
</dbReference>
<sequence length="478" mass="53347">MSRHTTFRYCLDPTVEQLAVLARHAGAARFAFNQCLHMVKTGLSHRATDPRYPVPWTRFDLINAFNTWKKTDAAGRIFTVDPHGVTEVQVTGLAWRNHVCQQVFEEAAVDCGRALAAWSDSRTGKRRGARVGFPKFKKKHRSAQSFRLRNKHTRTGRTAIRIGDHDIHRSVTLPGLGRIRVRDDTRRLRRMLASGRAKILYATVSLRAGRWWITIAAEAADIHAAHRHRPRATGDRGGWVGIDRGLSAFLVAATADGRELARVDTPPKPLAAGLHQQRRLAKTLSRKKKGSRNRQQAAARLARHHHRVADVRRHFLHQVTNTLVKTHDRLVVEDLHVAGMLRNRRLSRAISDAGWADFARLLRYKQQWRGGTVVTADRWYPSSKRCSACGTVNTGLTLSHRVFTCGCGYRADRDLNAAANLAAWAATHYKAVSRSPDPSAGGRVTNARRREGADRHPVGVGETVPVDAGTEVHTPIGV</sequence>
<feature type="domain" description="Cas12f1-like TNB" evidence="9">
    <location>
        <begin position="355"/>
        <end position="421"/>
    </location>
</feature>